<keyword evidence="3" id="KW-1185">Reference proteome</keyword>
<sequence length="154" mass="17255">MTTYSGPRNGRRREARRRPGARRRRRLDTCFYDPTGVNHGGTPTYPWQMAPEGLATRRQLLALELRPGGQPIAAQIRWVRRGKPAVAYLYRIEQAKPKRIPSLAQLHAIEKALAARRVYPDCGHDAGYTIPTSLGCCVDCHQAHEATTGRRAVA</sequence>
<organism evidence="2 3">
    <name type="scientific">Actinopolymorpha singaporensis</name>
    <dbReference type="NCBI Taxonomy" id="117157"/>
    <lineage>
        <taxon>Bacteria</taxon>
        <taxon>Bacillati</taxon>
        <taxon>Actinomycetota</taxon>
        <taxon>Actinomycetes</taxon>
        <taxon>Propionibacteriales</taxon>
        <taxon>Actinopolymorphaceae</taxon>
        <taxon>Actinopolymorpha</taxon>
    </lineage>
</organism>
<protein>
    <submittedName>
        <fullName evidence="2">Uncharacterized protein</fullName>
    </submittedName>
</protein>
<dbReference type="AlphaFoldDB" id="A0A1H1TBS9"/>
<feature type="region of interest" description="Disordered" evidence="1">
    <location>
        <begin position="1"/>
        <end position="24"/>
    </location>
</feature>
<accession>A0A1H1TBS9</accession>
<evidence type="ECO:0000313" key="3">
    <source>
        <dbReference type="Proteomes" id="UP000198983"/>
    </source>
</evidence>
<feature type="compositionally biased region" description="Basic residues" evidence="1">
    <location>
        <begin position="9"/>
        <end position="24"/>
    </location>
</feature>
<dbReference type="RefSeq" id="WP_197681440.1">
    <property type="nucleotide sequence ID" value="NZ_LT629732.1"/>
</dbReference>
<proteinExistence type="predicted"/>
<evidence type="ECO:0000313" key="2">
    <source>
        <dbReference type="EMBL" id="SDS57416.1"/>
    </source>
</evidence>
<dbReference type="Proteomes" id="UP000198983">
    <property type="component" value="Chromosome I"/>
</dbReference>
<reference evidence="2 3" key="1">
    <citation type="submission" date="2016-10" db="EMBL/GenBank/DDBJ databases">
        <authorList>
            <person name="de Groot N.N."/>
        </authorList>
    </citation>
    <scope>NUCLEOTIDE SEQUENCE [LARGE SCALE GENOMIC DNA]</scope>
    <source>
        <strain evidence="2 3">DSM 22024</strain>
    </source>
</reference>
<dbReference type="EMBL" id="LT629732">
    <property type="protein sequence ID" value="SDS57416.1"/>
    <property type="molecule type" value="Genomic_DNA"/>
</dbReference>
<dbReference type="NCBIfam" id="NF041638">
    <property type="entry name" value="QRL_CxxC_CxxC"/>
    <property type="match status" value="1"/>
</dbReference>
<dbReference type="InterPro" id="IPR048142">
    <property type="entry name" value="QRL_CxxC_CxxC"/>
</dbReference>
<evidence type="ECO:0000256" key="1">
    <source>
        <dbReference type="SAM" id="MobiDB-lite"/>
    </source>
</evidence>
<name>A0A1H1TBS9_9ACTN</name>
<gene>
    <name evidence="2" type="ORF">SAMN04489717_3128</name>
</gene>
<dbReference type="STRING" id="117157.SAMN04489717_3128"/>